<dbReference type="EMBL" id="QGQD01000041">
    <property type="protein sequence ID" value="TLD01308.1"/>
    <property type="molecule type" value="Genomic_DNA"/>
</dbReference>
<keyword evidence="3" id="KW-1185">Reference proteome</keyword>
<dbReference type="PANTHER" id="PTHR47739:SF1">
    <property type="entry name" value="TRNA1(VAL) (ADENINE(37)-N6)-METHYLTRANSFERASE"/>
    <property type="match status" value="1"/>
</dbReference>
<dbReference type="Pfam" id="PF05175">
    <property type="entry name" value="MTS"/>
    <property type="match status" value="1"/>
</dbReference>
<organism evidence="2 3">
    <name type="scientific">Robinsoniella peoriensis</name>
    <dbReference type="NCBI Taxonomy" id="180332"/>
    <lineage>
        <taxon>Bacteria</taxon>
        <taxon>Bacillati</taxon>
        <taxon>Bacillota</taxon>
        <taxon>Clostridia</taxon>
        <taxon>Lachnospirales</taxon>
        <taxon>Lachnospiraceae</taxon>
        <taxon>Robinsoniella</taxon>
    </lineage>
</organism>
<dbReference type="STRING" id="180332.GCA_000797495_02239"/>
<dbReference type="GO" id="GO:0032259">
    <property type="term" value="P:methylation"/>
    <property type="evidence" value="ECO:0007669"/>
    <property type="project" value="UniProtKB-KW"/>
</dbReference>
<evidence type="ECO:0000259" key="1">
    <source>
        <dbReference type="Pfam" id="PF05175"/>
    </source>
</evidence>
<gene>
    <name evidence="2" type="primary">yfiC</name>
    <name evidence="2" type="ORF">DSM106044_01793</name>
</gene>
<dbReference type="GO" id="GO:0008168">
    <property type="term" value="F:methyltransferase activity"/>
    <property type="evidence" value="ECO:0007669"/>
    <property type="project" value="UniProtKB-KW"/>
</dbReference>
<dbReference type="InterPro" id="IPR050210">
    <property type="entry name" value="tRNA_Adenine-N(6)_MTase"/>
</dbReference>
<protein>
    <submittedName>
        <fullName evidence="2">tRNA1(Val) (Adenine(37)-N6)-methyltransferase</fullName>
        <ecNumber evidence="2">2.1.1.223</ecNumber>
    </submittedName>
</protein>
<dbReference type="InterPro" id="IPR007848">
    <property type="entry name" value="Small_mtfrase_dom"/>
</dbReference>
<sequence length="245" mass="27526">MTIELYPGERLDDLERNGYKIIQNNKTFCFGMDAVLLSGFAHVKPGEKALDLGTGTGIIPILLKAKTKGEHFTGLEIQEASADMARRSVLYNHLEDQISIVQGDIKEAHTLFDAASFDVITSNPPYMTGNHGLVNPDMPKAIARHEILCTLDDVIGQASKLLRPGGRFYMVHRPFRMAEIMTKMTAHRLEPKRMRLVYPFADKEPNMVLIEGLKGGKPRITVEKPLIVYKEPGVYTDEIYDVYGY</sequence>
<keyword evidence="2" id="KW-0808">Transferase</keyword>
<evidence type="ECO:0000313" key="3">
    <source>
        <dbReference type="Proteomes" id="UP000306509"/>
    </source>
</evidence>
<dbReference type="EC" id="2.1.1.223" evidence="2"/>
<proteinExistence type="predicted"/>
<dbReference type="AlphaFoldDB" id="A0A4V6HS24"/>
<dbReference type="CDD" id="cd02440">
    <property type="entry name" value="AdoMet_MTases"/>
    <property type="match status" value="1"/>
</dbReference>
<dbReference type="InterPro" id="IPR029063">
    <property type="entry name" value="SAM-dependent_MTases_sf"/>
</dbReference>
<dbReference type="Gene3D" id="3.40.50.150">
    <property type="entry name" value="Vaccinia Virus protein VP39"/>
    <property type="match status" value="1"/>
</dbReference>
<feature type="domain" description="Methyltransferase small" evidence="1">
    <location>
        <begin position="35"/>
        <end position="177"/>
    </location>
</feature>
<reference evidence="2 3" key="1">
    <citation type="journal article" date="2019" name="Anaerobe">
        <title>Detection of Robinsoniella peoriensis in multiple bone samples of a trauma patient.</title>
        <authorList>
            <person name="Schrottner P."/>
            <person name="Hartwich K."/>
            <person name="Bunk B."/>
            <person name="Schober I."/>
            <person name="Helbig S."/>
            <person name="Rudolph W.W."/>
            <person name="Gunzer F."/>
        </authorList>
    </citation>
    <scope>NUCLEOTIDE SEQUENCE [LARGE SCALE GENOMIC DNA]</scope>
    <source>
        <strain evidence="2 3">DSM 106044</strain>
    </source>
</reference>
<dbReference type="RefSeq" id="WP_027295477.1">
    <property type="nucleotide sequence ID" value="NZ_CABMJZ010000065.1"/>
</dbReference>
<comment type="caution">
    <text evidence="2">The sequence shown here is derived from an EMBL/GenBank/DDBJ whole genome shotgun (WGS) entry which is preliminary data.</text>
</comment>
<dbReference type="SUPFAM" id="SSF53335">
    <property type="entry name" value="S-adenosyl-L-methionine-dependent methyltransferases"/>
    <property type="match status" value="1"/>
</dbReference>
<dbReference type="PANTHER" id="PTHR47739">
    <property type="entry name" value="TRNA1(VAL) (ADENINE(37)-N6)-METHYLTRANSFERASE"/>
    <property type="match status" value="1"/>
</dbReference>
<dbReference type="Proteomes" id="UP000306509">
    <property type="component" value="Unassembled WGS sequence"/>
</dbReference>
<name>A0A4V6HS24_9FIRM</name>
<evidence type="ECO:0000313" key="2">
    <source>
        <dbReference type="EMBL" id="TLD01308.1"/>
    </source>
</evidence>
<accession>A0A4V6HS24</accession>
<keyword evidence="2" id="KW-0489">Methyltransferase</keyword>
<dbReference type="OrthoDB" id="9777257at2"/>